<evidence type="ECO:0000256" key="1">
    <source>
        <dbReference type="ARBA" id="ARBA00008072"/>
    </source>
</evidence>
<dbReference type="PANTHER" id="PTHR45348:SF5">
    <property type="entry name" value="OXIDOREDUCTASE, PUTATIVE (AFU_ORTHOLOGUE AFUA_8G01420)-RELATED"/>
    <property type="match status" value="1"/>
</dbReference>
<dbReference type="InterPro" id="IPR011032">
    <property type="entry name" value="GroES-like_sf"/>
</dbReference>
<name>A0A553HL26_9PEZI</name>
<dbReference type="AlphaFoldDB" id="A0A553HL26"/>
<sequence>MKEAFVSRGPKVEIVDSDMPAPGAGQVLIKVVVSGINPKDWKMSEYYGIQRSNSGDDIAGVVQSVGSGVTEFGPGDRVAAMHPSVSPAGSFAEYALSPADTTFHIPDDLSFEEAATVPLAALTAAVLLFRGLRLPEIWDADDEIKGSIPFVVYGGASAVGAYAIQLAKRSGIHPIIAVAGRGIPFVNSLIDSSKGDAVIDYRNGDEAVVAGIREALKGAKLRYALDAVRSGTSYINLARVLTSGLAEVPTSKLALVLPLPGQVPSVAGAEADMIEPFAFPVGIEPIFLGVNLVHNPESSRDRAFGFVYSRLLAKGLNDGWFKPHPHEVQPGGLSGLENALKKLKDGQASATKYVFRLADTSGL</sequence>
<evidence type="ECO:0000313" key="5">
    <source>
        <dbReference type="Proteomes" id="UP000319160"/>
    </source>
</evidence>
<comment type="caution">
    <text evidence="4">The sequence shown here is derived from an EMBL/GenBank/DDBJ whole genome shotgun (WGS) entry which is preliminary data.</text>
</comment>
<dbReference type="OrthoDB" id="3233595at2759"/>
<evidence type="ECO:0000256" key="2">
    <source>
        <dbReference type="ARBA" id="ARBA00023002"/>
    </source>
</evidence>
<reference evidence="5" key="1">
    <citation type="submission" date="2019-06" db="EMBL/GenBank/DDBJ databases">
        <title>Draft genome sequence of the griseofulvin-producing fungus Xylaria cubensis strain G536.</title>
        <authorList>
            <person name="Mead M.E."/>
            <person name="Raja H.A."/>
            <person name="Steenwyk J.L."/>
            <person name="Knowles S.L."/>
            <person name="Oberlies N.H."/>
            <person name="Rokas A."/>
        </authorList>
    </citation>
    <scope>NUCLEOTIDE SEQUENCE [LARGE SCALE GENOMIC DNA]</scope>
    <source>
        <strain evidence="5">G536</strain>
    </source>
</reference>
<comment type="similarity">
    <text evidence="1">Belongs to the zinc-containing alcohol dehydrogenase family.</text>
</comment>
<feature type="domain" description="Enoyl reductase (ER)" evidence="3">
    <location>
        <begin position="9"/>
        <end position="355"/>
    </location>
</feature>
<dbReference type="Gene3D" id="3.40.50.720">
    <property type="entry name" value="NAD(P)-binding Rossmann-like Domain"/>
    <property type="match status" value="1"/>
</dbReference>
<dbReference type="InterPro" id="IPR047122">
    <property type="entry name" value="Trans-enoyl_RdTase-like"/>
</dbReference>
<evidence type="ECO:0000259" key="3">
    <source>
        <dbReference type="SMART" id="SM00829"/>
    </source>
</evidence>
<keyword evidence="5" id="KW-1185">Reference proteome</keyword>
<dbReference type="Proteomes" id="UP000319160">
    <property type="component" value="Unassembled WGS sequence"/>
</dbReference>
<dbReference type="SUPFAM" id="SSF50129">
    <property type="entry name" value="GroES-like"/>
    <property type="match status" value="1"/>
</dbReference>
<dbReference type="PANTHER" id="PTHR45348">
    <property type="entry name" value="HYPOTHETICAL OXIDOREDUCTASE (EUROFUNG)"/>
    <property type="match status" value="1"/>
</dbReference>
<organism evidence="4 5">
    <name type="scientific">Xylaria flabelliformis</name>
    <dbReference type="NCBI Taxonomy" id="2512241"/>
    <lineage>
        <taxon>Eukaryota</taxon>
        <taxon>Fungi</taxon>
        <taxon>Dikarya</taxon>
        <taxon>Ascomycota</taxon>
        <taxon>Pezizomycotina</taxon>
        <taxon>Sordariomycetes</taxon>
        <taxon>Xylariomycetidae</taxon>
        <taxon>Xylariales</taxon>
        <taxon>Xylariaceae</taxon>
        <taxon>Xylaria</taxon>
    </lineage>
</organism>
<protein>
    <recommendedName>
        <fullName evidence="3">Enoyl reductase (ER) domain-containing protein</fullName>
    </recommendedName>
</protein>
<keyword evidence="2" id="KW-0560">Oxidoreductase</keyword>
<evidence type="ECO:0000313" key="4">
    <source>
        <dbReference type="EMBL" id="TRX88650.1"/>
    </source>
</evidence>
<accession>A0A553HL26</accession>
<gene>
    <name evidence="4" type="ORF">FHL15_010416</name>
</gene>
<dbReference type="EMBL" id="VFLP01000082">
    <property type="protein sequence ID" value="TRX88650.1"/>
    <property type="molecule type" value="Genomic_DNA"/>
</dbReference>
<dbReference type="SUPFAM" id="SSF51735">
    <property type="entry name" value="NAD(P)-binding Rossmann-fold domains"/>
    <property type="match status" value="1"/>
</dbReference>
<proteinExistence type="inferred from homology"/>
<dbReference type="Pfam" id="PF08240">
    <property type="entry name" value="ADH_N"/>
    <property type="match status" value="1"/>
</dbReference>
<dbReference type="CDD" id="cd08249">
    <property type="entry name" value="enoyl_reductase_like"/>
    <property type="match status" value="1"/>
</dbReference>
<dbReference type="InterPro" id="IPR036291">
    <property type="entry name" value="NAD(P)-bd_dom_sf"/>
</dbReference>
<dbReference type="InterPro" id="IPR013154">
    <property type="entry name" value="ADH-like_N"/>
</dbReference>
<dbReference type="SMART" id="SM00829">
    <property type="entry name" value="PKS_ER"/>
    <property type="match status" value="1"/>
</dbReference>
<dbReference type="Gene3D" id="3.90.180.10">
    <property type="entry name" value="Medium-chain alcohol dehydrogenases, catalytic domain"/>
    <property type="match status" value="1"/>
</dbReference>
<dbReference type="STRING" id="2512241.A0A553HL26"/>
<dbReference type="GO" id="GO:0016651">
    <property type="term" value="F:oxidoreductase activity, acting on NAD(P)H"/>
    <property type="evidence" value="ECO:0007669"/>
    <property type="project" value="InterPro"/>
</dbReference>
<dbReference type="InterPro" id="IPR020843">
    <property type="entry name" value="ER"/>
</dbReference>